<keyword evidence="1" id="KW-0347">Helicase</keyword>
<keyword evidence="1" id="KW-0547">Nucleotide-binding</keyword>
<dbReference type="EMBL" id="CM000847">
    <property type="protein sequence ID" value="KRH16033.1"/>
    <property type="molecule type" value="Genomic_DNA"/>
</dbReference>
<comment type="cofactor">
    <cofactor evidence="1">
        <name>Mg(2+)</name>
        <dbReference type="ChEBI" id="CHEBI:18420"/>
    </cofactor>
</comment>
<feature type="domain" description="Helitron helicase-like" evidence="4">
    <location>
        <begin position="305"/>
        <end position="417"/>
    </location>
</feature>
<dbReference type="Pfam" id="PF05970">
    <property type="entry name" value="PIF1"/>
    <property type="match status" value="1"/>
</dbReference>
<dbReference type="GO" id="GO:0006281">
    <property type="term" value="P:DNA repair"/>
    <property type="evidence" value="ECO:0007669"/>
    <property type="project" value="UniProtKB-KW"/>
</dbReference>
<dbReference type="CDD" id="cd18809">
    <property type="entry name" value="SF1_C_RecD"/>
    <property type="match status" value="1"/>
</dbReference>
<dbReference type="EC" id="5.6.2.3" evidence="1"/>
<feature type="domain" description="DNA helicase Pif1-like DEAD-box helicase" evidence="3">
    <location>
        <begin position="862"/>
        <end position="1088"/>
    </location>
</feature>
<dbReference type="GO" id="GO:0043139">
    <property type="term" value="F:5'-3' DNA helicase activity"/>
    <property type="evidence" value="ECO:0007669"/>
    <property type="project" value="UniProtKB-EC"/>
</dbReference>
<evidence type="ECO:0000259" key="5">
    <source>
        <dbReference type="Pfam" id="PF21530"/>
    </source>
</evidence>
<dbReference type="GO" id="GO:0000723">
    <property type="term" value="P:telomere maintenance"/>
    <property type="evidence" value="ECO:0007669"/>
    <property type="project" value="InterPro"/>
</dbReference>
<dbReference type="InterPro" id="IPR027417">
    <property type="entry name" value="P-loop_NTPase"/>
</dbReference>
<evidence type="ECO:0000313" key="8">
    <source>
        <dbReference type="Proteomes" id="UP000008827"/>
    </source>
</evidence>
<comment type="catalytic activity">
    <reaction evidence="1">
        <text>ATP + H2O = ADP + phosphate + H(+)</text>
        <dbReference type="Rhea" id="RHEA:13065"/>
        <dbReference type="ChEBI" id="CHEBI:15377"/>
        <dbReference type="ChEBI" id="CHEBI:15378"/>
        <dbReference type="ChEBI" id="CHEBI:30616"/>
        <dbReference type="ChEBI" id="CHEBI:43474"/>
        <dbReference type="ChEBI" id="CHEBI:456216"/>
        <dbReference type="EC" id="5.6.2.3"/>
    </reaction>
</comment>
<evidence type="ECO:0000259" key="4">
    <source>
        <dbReference type="Pfam" id="PF14214"/>
    </source>
</evidence>
<dbReference type="InParanoid" id="A0A0R0GCD9"/>
<dbReference type="Gramene" id="KRH16033">
    <property type="protein sequence ID" value="KRH16033"/>
    <property type="gene ID" value="GLYMA_14G128000"/>
</dbReference>
<dbReference type="InterPro" id="IPR025476">
    <property type="entry name" value="Helitron_helicase-like"/>
</dbReference>
<dbReference type="PANTHER" id="PTHR10492:SF78">
    <property type="entry name" value="ATP-DEPENDENT DNA HELICASE"/>
    <property type="match status" value="1"/>
</dbReference>
<evidence type="ECO:0000256" key="2">
    <source>
        <dbReference type="SAM" id="MobiDB-lite"/>
    </source>
</evidence>
<keyword evidence="1" id="KW-0227">DNA damage</keyword>
<dbReference type="Pfam" id="PF14214">
    <property type="entry name" value="Helitron_like_N"/>
    <property type="match status" value="1"/>
</dbReference>
<protein>
    <recommendedName>
        <fullName evidence="1">ATP-dependent DNA helicase</fullName>
        <ecNumber evidence="1">5.6.2.3</ecNumber>
    </recommendedName>
</protein>
<dbReference type="OMA" id="DECELCE"/>
<dbReference type="InterPro" id="IPR049163">
    <property type="entry name" value="Pif1-like_2B_dom"/>
</dbReference>
<dbReference type="GO" id="GO:0005524">
    <property type="term" value="F:ATP binding"/>
    <property type="evidence" value="ECO:0007669"/>
    <property type="project" value="UniProtKB-KW"/>
</dbReference>
<dbReference type="GO" id="GO:0006310">
    <property type="term" value="P:DNA recombination"/>
    <property type="evidence" value="ECO:0007669"/>
    <property type="project" value="UniProtKB-KW"/>
</dbReference>
<dbReference type="EnsemblPlants" id="KRH16033">
    <property type="protein sequence ID" value="KRH16033"/>
    <property type="gene ID" value="GLYMA_14G128000"/>
</dbReference>
<sequence length="1348" mass="154588">MQNYQHAKRCDSAKARTNKKRVMQQKRHGHVESSSQSTVNCTSEYNRYSDLGDQLIQCRYCNAQMWYDERISKNKNFQNPRFSLCCGDDKVELPLLQNPPEYLQQPYNMMFAFTSAGIKLDKTINNSRGPPTIRIQGQPCHRIGSLLPMPDKKPKFAQLYIFDTENEVQNRINVMSQYSGIQNHIVSALSHMLDQHNSHAKSFRMARDRLAVDQANNIKLQLIATRGKDGRVYNMPNVPEIAGLIVGDFHPGSKRDIIVETQNGELQKIHELHPSYLPLQYPLLFPYGEDRYRADILHRCTSSSKKRKVILPSTFVGSPRYMDQLYFDGMAICSHVGFPNLFINLTCSPNWPKIRRLLSPLNLKPTDRPNIVSRIFRLKYEHMLSDLTKGQLLGKVVAYMHTIEFQKRGLPHVHLLLFLHPDNKYPSSTDIDKIISAEIPSHQDDPELYRLVENHMIHGPCGILQPNSPCMKEGKCNRFYPKQFQPQTFLDSNGYPVYRRRNNGHSISKNGVIIDNRYVVPYNPKLLKKYRAHINIEWCNQSTSIKYLFKYINKGYDRVTAVMLSDSDNATQNVNIHNDELKEYLDCRYISPCEAAWRIFAFPIHGRKPAVERLYFHLPDQHNIIYEDHDDIDDVLSKPTISDSKFLAWMNTNKDFDEARNLTYSQFVSKFVYNKRNRSWQPRKKGYTIGRLIWVPPTTGELFYLRMMLGSCKGPTSFEDIRIVANIQYPTYREACFAMGFLQDDREYVEAIKEAKDWGTTNYLRKLFVLILLTADDIAYQYTKSTISSEIQINDDTLRNLTLIEIEQLLHINQRSLKDYPTMPYPQDINLTSYLQNNLVLSELDYNHDETRSEFEHLFASMTDEQKTIYHRIIQAVNNNEGGMFFLYGFGGTGKTFIWRTLASSLRAENQIVIIVASSGIASLLLPGGRTAHSRFKIPVPIFEDSTCNIHQGTELAELLNQTSLIIWGEAPIGVTPMAHKFCFEALDQSLRDIITDKSKSNQIFGGKVIVFGGDFRQILSVIPRGTRSNIVNAAINSSYLWDSCEILTLTKNMHLHRNLESVDEQETATFAKWILDIGDGIIDDENDGYATIQIPAHLLITQYDDPISAIVKSTFPDLDQHHNNPEFFKSKAILASTNETVEQINDYVLSFIPGDHMEYLSSDSIDKSETSENSYFQSITTEFLNSLKTSGLPTHSIKLKIGSPIMLLRNLDQNQGLCNDTRLVVTKMAKHVIATEIISGKNIGMAVYIPRMSMSPSQSPWPFKLLRRQFPIMLSYAMTINKSQGQSLSMVGLYLPKPVFTHGQLYVALSRVNSTKGLKILIHDDEQKSMNSTTNVVYKEVFRNIKS</sequence>
<dbReference type="AlphaFoldDB" id="A0A0R0GCD9"/>
<dbReference type="Gene3D" id="3.40.50.300">
    <property type="entry name" value="P-loop containing nucleotide triphosphate hydrolases"/>
    <property type="match status" value="1"/>
</dbReference>
<evidence type="ECO:0000256" key="1">
    <source>
        <dbReference type="RuleBase" id="RU363044"/>
    </source>
</evidence>
<organism evidence="6">
    <name type="scientific">Glycine max</name>
    <name type="common">Soybean</name>
    <name type="synonym">Glycine hispida</name>
    <dbReference type="NCBI Taxonomy" id="3847"/>
    <lineage>
        <taxon>Eukaryota</taxon>
        <taxon>Viridiplantae</taxon>
        <taxon>Streptophyta</taxon>
        <taxon>Embryophyta</taxon>
        <taxon>Tracheophyta</taxon>
        <taxon>Spermatophyta</taxon>
        <taxon>Magnoliopsida</taxon>
        <taxon>eudicotyledons</taxon>
        <taxon>Gunneridae</taxon>
        <taxon>Pentapetalae</taxon>
        <taxon>rosids</taxon>
        <taxon>fabids</taxon>
        <taxon>Fabales</taxon>
        <taxon>Fabaceae</taxon>
        <taxon>Papilionoideae</taxon>
        <taxon>50 kb inversion clade</taxon>
        <taxon>NPAAA clade</taxon>
        <taxon>indigoferoid/millettioid clade</taxon>
        <taxon>Phaseoleae</taxon>
        <taxon>Glycine</taxon>
        <taxon>Glycine subgen. Soja</taxon>
    </lineage>
</organism>
<feature type="region of interest" description="Disordered" evidence="2">
    <location>
        <begin position="1"/>
        <end position="35"/>
    </location>
</feature>
<dbReference type="SUPFAM" id="SSF52540">
    <property type="entry name" value="P-loop containing nucleoside triphosphate hydrolases"/>
    <property type="match status" value="2"/>
</dbReference>
<gene>
    <name evidence="6" type="ORF">GLYMA_14G128000</name>
</gene>
<keyword evidence="8" id="KW-1185">Reference proteome</keyword>
<name>A0A0R0GCD9_SOYBN</name>
<evidence type="ECO:0000313" key="7">
    <source>
        <dbReference type="EnsemblPlants" id="KRH16033"/>
    </source>
</evidence>
<keyword evidence="1" id="KW-0378">Hydrolase</keyword>
<proteinExistence type="inferred from homology"/>
<dbReference type="PaxDb" id="3847-GLYMA14G15605.1"/>
<keyword evidence="1" id="KW-0233">DNA recombination</keyword>
<dbReference type="Pfam" id="PF21530">
    <property type="entry name" value="Pif1_2B_dom"/>
    <property type="match status" value="1"/>
</dbReference>
<evidence type="ECO:0000259" key="3">
    <source>
        <dbReference type="Pfam" id="PF05970"/>
    </source>
</evidence>
<comment type="similarity">
    <text evidence="1">Belongs to the helicase family.</text>
</comment>
<dbReference type="InterPro" id="IPR010285">
    <property type="entry name" value="DNA_helicase_pif1-like_DEAD"/>
</dbReference>
<accession>A0A0R0GCD9</accession>
<keyword evidence="1" id="KW-0234">DNA repair</keyword>
<dbReference type="GO" id="GO:0016787">
    <property type="term" value="F:hydrolase activity"/>
    <property type="evidence" value="ECO:0007669"/>
    <property type="project" value="UniProtKB-KW"/>
</dbReference>
<dbReference type="PANTHER" id="PTHR10492">
    <property type="match status" value="1"/>
</dbReference>
<reference evidence="6" key="3">
    <citation type="submission" date="2018-07" db="EMBL/GenBank/DDBJ databases">
        <title>WGS assembly of Glycine max.</title>
        <authorList>
            <person name="Schmutz J."/>
            <person name="Cannon S."/>
            <person name="Schlueter J."/>
            <person name="Ma J."/>
            <person name="Mitros T."/>
            <person name="Nelson W."/>
            <person name="Hyten D."/>
            <person name="Song Q."/>
            <person name="Thelen J."/>
            <person name="Cheng J."/>
            <person name="Xu D."/>
            <person name="Hellsten U."/>
            <person name="May G."/>
            <person name="Yu Y."/>
            <person name="Sakurai T."/>
            <person name="Umezawa T."/>
            <person name="Bhattacharyya M."/>
            <person name="Sandhu D."/>
            <person name="Valliyodan B."/>
            <person name="Lindquist E."/>
            <person name="Peto M."/>
            <person name="Grant D."/>
            <person name="Shu S."/>
            <person name="Goodstein D."/>
            <person name="Barry K."/>
            <person name="Futrell-Griggs M."/>
            <person name="Abernathy B."/>
            <person name="Du J."/>
            <person name="Tian Z."/>
            <person name="Zhu L."/>
            <person name="Gill N."/>
            <person name="Joshi T."/>
            <person name="Libault M."/>
            <person name="Sethuraman A."/>
            <person name="Zhang X."/>
            <person name="Shinozaki K."/>
            <person name="Nguyen H."/>
            <person name="Wing R."/>
            <person name="Cregan P."/>
            <person name="Specht J."/>
            <person name="Grimwood J."/>
            <person name="Rokhsar D."/>
            <person name="Stacey G."/>
            <person name="Shoemaker R."/>
            <person name="Jackson S."/>
        </authorList>
    </citation>
    <scope>NUCLEOTIDE SEQUENCE</scope>
    <source>
        <tissue evidence="6">Callus</tissue>
    </source>
</reference>
<feature type="domain" description="DNA helicase Pif1-like 2B" evidence="5">
    <location>
        <begin position="1183"/>
        <end position="1228"/>
    </location>
</feature>
<feature type="compositionally biased region" description="Basic residues" evidence="2">
    <location>
        <begin position="16"/>
        <end position="29"/>
    </location>
</feature>
<reference evidence="6 7" key="1">
    <citation type="journal article" date="2010" name="Nature">
        <title>Genome sequence of the palaeopolyploid soybean.</title>
        <authorList>
            <person name="Schmutz J."/>
            <person name="Cannon S.B."/>
            <person name="Schlueter J."/>
            <person name="Ma J."/>
            <person name="Mitros T."/>
            <person name="Nelson W."/>
            <person name="Hyten D.L."/>
            <person name="Song Q."/>
            <person name="Thelen J.J."/>
            <person name="Cheng J."/>
            <person name="Xu D."/>
            <person name="Hellsten U."/>
            <person name="May G.D."/>
            <person name="Yu Y."/>
            <person name="Sakurai T."/>
            <person name="Umezawa T."/>
            <person name="Bhattacharyya M.K."/>
            <person name="Sandhu D."/>
            <person name="Valliyodan B."/>
            <person name="Lindquist E."/>
            <person name="Peto M."/>
            <person name="Grant D."/>
            <person name="Shu S."/>
            <person name="Goodstein D."/>
            <person name="Barry K."/>
            <person name="Futrell-Griggs M."/>
            <person name="Abernathy B."/>
            <person name="Du J."/>
            <person name="Tian Z."/>
            <person name="Zhu L."/>
            <person name="Gill N."/>
            <person name="Joshi T."/>
            <person name="Libault M."/>
            <person name="Sethuraman A."/>
            <person name="Zhang X.-C."/>
            <person name="Shinozaki K."/>
            <person name="Nguyen H.T."/>
            <person name="Wing R.A."/>
            <person name="Cregan P."/>
            <person name="Specht J."/>
            <person name="Grimwood J."/>
            <person name="Rokhsar D."/>
            <person name="Stacey G."/>
            <person name="Shoemaker R.C."/>
            <person name="Jackson S.A."/>
        </authorList>
    </citation>
    <scope>NUCLEOTIDE SEQUENCE</scope>
    <source>
        <strain evidence="7">cv. Williams 82</strain>
        <tissue evidence="6">Callus</tissue>
    </source>
</reference>
<dbReference type="Proteomes" id="UP000008827">
    <property type="component" value="Chromosome 14"/>
</dbReference>
<keyword evidence="1" id="KW-0067">ATP-binding</keyword>
<evidence type="ECO:0000313" key="6">
    <source>
        <dbReference type="EMBL" id="KRH16033.1"/>
    </source>
</evidence>
<reference evidence="7" key="2">
    <citation type="submission" date="2018-02" db="UniProtKB">
        <authorList>
            <consortium name="EnsemblPlants"/>
        </authorList>
    </citation>
    <scope>IDENTIFICATION</scope>
    <source>
        <strain evidence="7">Williams 82</strain>
    </source>
</reference>